<name>A0A229SBV3_9PSEU</name>
<evidence type="ECO:0000313" key="2">
    <source>
        <dbReference type="EMBL" id="OXM56407.1"/>
    </source>
</evidence>
<protein>
    <submittedName>
        <fullName evidence="2">Uncharacterized protein</fullName>
    </submittedName>
</protein>
<reference evidence="2 3" key="1">
    <citation type="submission" date="2017-07" db="EMBL/GenBank/DDBJ databases">
        <title>Amycolatopsis thailandensis Genome sequencing and assembly.</title>
        <authorList>
            <person name="Kaur N."/>
            <person name="Mayilraj S."/>
        </authorList>
    </citation>
    <scope>NUCLEOTIDE SEQUENCE [LARGE SCALE GENOMIC DNA]</scope>
    <source>
        <strain evidence="2 3">JCM 16380</strain>
    </source>
</reference>
<proteinExistence type="predicted"/>
<comment type="caution">
    <text evidence="2">The sequence shown here is derived from an EMBL/GenBank/DDBJ whole genome shotgun (WGS) entry which is preliminary data.</text>
</comment>
<feature type="region of interest" description="Disordered" evidence="1">
    <location>
        <begin position="1"/>
        <end position="35"/>
    </location>
</feature>
<sequence>MGVQHTDRIAAGSAPIADPDDNTTDLRGRAEAREESGPIGYRSNVLIEPIVDRFKISVPALCTGDDRMTVWPRPTVQIDGANVLEAVRLDVRAWHVTYAEEDDPIGVTLPVVCRNQDAAAQLAAAFSQHQRQGYAAPNEPEELMKWCVWWVSENPAVDLVRDRTDE</sequence>
<dbReference type="RefSeq" id="WP_093934167.1">
    <property type="nucleotide sequence ID" value="NZ_NMQT01000043.1"/>
</dbReference>
<dbReference type="Proteomes" id="UP000215223">
    <property type="component" value="Unassembled WGS sequence"/>
</dbReference>
<dbReference type="EMBL" id="NMQT01000043">
    <property type="protein sequence ID" value="OXM56407.1"/>
    <property type="molecule type" value="Genomic_DNA"/>
</dbReference>
<organism evidence="2 3">
    <name type="scientific">Amycolatopsis thailandensis</name>
    <dbReference type="NCBI Taxonomy" id="589330"/>
    <lineage>
        <taxon>Bacteria</taxon>
        <taxon>Bacillati</taxon>
        <taxon>Actinomycetota</taxon>
        <taxon>Actinomycetes</taxon>
        <taxon>Pseudonocardiales</taxon>
        <taxon>Pseudonocardiaceae</taxon>
        <taxon>Amycolatopsis</taxon>
    </lineage>
</organism>
<dbReference type="OrthoDB" id="9952892at2"/>
<gene>
    <name evidence="2" type="ORF">CFP71_13340</name>
</gene>
<dbReference type="AlphaFoldDB" id="A0A229SBV3"/>
<evidence type="ECO:0000313" key="3">
    <source>
        <dbReference type="Proteomes" id="UP000215223"/>
    </source>
</evidence>
<keyword evidence="3" id="KW-1185">Reference proteome</keyword>
<evidence type="ECO:0000256" key="1">
    <source>
        <dbReference type="SAM" id="MobiDB-lite"/>
    </source>
</evidence>
<feature type="compositionally biased region" description="Basic and acidic residues" evidence="1">
    <location>
        <begin position="24"/>
        <end position="35"/>
    </location>
</feature>
<accession>A0A229SBV3</accession>